<name>A0ABQ9XMM1_9EUKA</name>
<dbReference type="Proteomes" id="UP001281761">
    <property type="component" value="Unassembled WGS sequence"/>
</dbReference>
<evidence type="ECO:0000313" key="1">
    <source>
        <dbReference type="EMBL" id="KAK2953646.1"/>
    </source>
</evidence>
<accession>A0ABQ9XMM1</accession>
<organism evidence="1 2">
    <name type="scientific">Blattamonas nauphoetae</name>
    <dbReference type="NCBI Taxonomy" id="2049346"/>
    <lineage>
        <taxon>Eukaryota</taxon>
        <taxon>Metamonada</taxon>
        <taxon>Preaxostyla</taxon>
        <taxon>Oxymonadida</taxon>
        <taxon>Blattamonas</taxon>
    </lineage>
</organism>
<comment type="caution">
    <text evidence="1">The sequence shown here is derived from an EMBL/GenBank/DDBJ whole genome shotgun (WGS) entry which is preliminary data.</text>
</comment>
<sequence>MAPAFFLHYTSISPKHKHSFLTMDLLFERFLTLDSTFSFIATPMLFVDGSPFTAPLGACSSLAKVFKMLAPLEMKMDHLELDLLRGVGEIVVALRWLSVPAHFDSPLVQLRPSGLMSISSCRKGTHLPMEYSFCLNAVPLHQALVVEKKLKLRNQDIQNML</sequence>
<keyword evidence="2" id="KW-1185">Reference proteome</keyword>
<dbReference type="EMBL" id="JARBJD010000088">
    <property type="protein sequence ID" value="KAK2953646.1"/>
    <property type="molecule type" value="Genomic_DNA"/>
</dbReference>
<reference evidence="1 2" key="1">
    <citation type="journal article" date="2022" name="bioRxiv">
        <title>Genomics of Preaxostyla Flagellates Illuminates Evolutionary Transitions and the Path Towards Mitochondrial Loss.</title>
        <authorList>
            <person name="Novak L.V.F."/>
            <person name="Treitli S.C."/>
            <person name="Pyrih J."/>
            <person name="Halakuc P."/>
            <person name="Pipaliya S.V."/>
            <person name="Vacek V."/>
            <person name="Brzon O."/>
            <person name="Soukal P."/>
            <person name="Eme L."/>
            <person name="Dacks J.B."/>
            <person name="Karnkowska A."/>
            <person name="Elias M."/>
            <person name="Hampl V."/>
        </authorList>
    </citation>
    <scope>NUCLEOTIDE SEQUENCE [LARGE SCALE GENOMIC DNA]</scope>
    <source>
        <strain evidence="1">NAU3</strain>
        <tissue evidence="1">Gut</tissue>
    </source>
</reference>
<evidence type="ECO:0000313" key="2">
    <source>
        <dbReference type="Proteomes" id="UP001281761"/>
    </source>
</evidence>
<gene>
    <name evidence="1" type="ORF">BLNAU_11367</name>
</gene>
<protein>
    <submittedName>
        <fullName evidence="1">Uncharacterized protein</fullName>
    </submittedName>
</protein>
<proteinExistence type="predicted"/>